<organism evidence="2 3">
    <name type="scientific">Sphingomonas tagetis</name>
    <dbReference type="NCBI Taxonomy" id="2949092"/>
    <lineage>
        <taxon>Bacteria</taxon>
        <taxon>Pseudomonadati</taxon>
        <taxon>Pseudomonadota</taxon>
        <taxon>Alphaproteobacteria</taxon>
        <taxon>Sphingomonadales</taxon>
        <taxon>Sphingomonadaceae</taxon>
        <taxon>Sphingomonas</taxon>
    </lineage>
</organism>
<comment type="caution">
    <text evidence="2">The sequence shown here is derived from an EMBL/GenBank/DDBJ whole genome shotgun (WGS) entry which is preliminary data.</text>
</comment>
<gene>
    <name evidence="2" type="ORF">M9978_21905</name>
</gene>
<proteinExistence type="predicted"/>
<feature type="signal peptide" evidence="1">
    <location>
        <begin position="1"/>
        <end position="27"/>
    </location>
</feature>
<dbReference type="PROSITE" id="PS51257">
    <property type="entry name" value="PROKAR_LIPOPROTEIN"/>
    <property type="match status" value="1"/>
</dbReference>
<feature type="chain" id="PRO_5040911750" evidence="1">
    <location>
        <begin position="28"/>
        <end position="126"/>
    </location>
</feature>
<name>A0A9X2HW29_9SPHN</name>
<dbReference type="AlphaFoldDB" id="A0A9X2HW29"/>
<sequence length="126" mass="12685">MKPAIWKKAVATAVLIGAAGLAAPAYAGTGCNGVVNIFVWGCAPWDNNNGAQYPYFKKRDVAMRVPAGSKITIKDGHAFVTIDGRNYPVIGGASGVVAAGGGNVVAAGGGNVVASGGLNLRVWEAN</sequence>
<keyword evidence="1" id="KW-0732">Signal</keyword>
<dbReference type="RefSeq" id="WP_254297140.1">
    <property type="nucleotide sequence ID" value="NZ_JAMLDX010000030.1"/>
</dbReference>
<accession>A0A9X2HW29</accession>
<evidence type="ECO:0000313" key="3">
    <source>
        <dbReference type="Proteomes" id="UP001139451"/>
    </source>
</evidence>
<evidence type="ECO:0000313" key="2">
    <source>
        <dbReference type="EMBL" id="MCP3733065.1"/>
    </source>
</evidence>
<dbReference type="Proteomes" id="UP001139451">
    <property type="component" value="Unassembled WGS sequence"/>
</dbReference>
<dbReference type="EMBL" id="JAMLDX010000030">
    <property type="protein sequence ID" value="MCP3733065.1"/>
    <property type="molecule type" value="Genomic_DNA"/>
</dbReference>
<evidence type="ECO:0000256" key="1">
    <source>
        <dbReference type="SAM" id="SignalP"/>
    </source>
</evidence>
<protein>
    <submittedName>
        <fullName evidence="2">Uncharacterized protein</fullName>
    </submittedName>
</protein>
<keyword evidence="3" id="KW-1185">Reference proteome</keyword>
<reference evidence="2" key="1">
    <citation type="submission" date="2022-05" db="EMBL/GenBank/DDBJ databases">
        <title>Sphingomonas sp. strain MG17 Genome sequencing and assembly.</title>
        <authorList>
            <person name="Kim I."/>
        </authorList>
    </citation>
    <scope>NUCLEOTIDE SEQUENCE</scope>
    <source>
        <strain evidence="2">MG17</strain>
    </source>
</reference>